<dbReference type="RefSeq" id="WP_163713567.1">
    <property type="nucleotide sequence ID" value="NZ_BLKZ01000001.1"/>
</dbReference>
<dbReference type="SUPFAM" id="SSF140453">
    <property type="entry name" value="EsxAB dimer-like"/>
    <property type="match status" value="1"/>
</dbReference>
<evidence type="ECO:0000313" key="1">
    <source>
        <dbReference type="EMBL" id="GFG91016.1"/>
    </source>
</evidence>
<accession>A0A7I9YQR4</accession>
<proteinExistence type="predicted"/>
<dbReference type="EMBL" id="BLKZ01000001">
    <property type="protein sequence ID" value="GFG91016.1"/>
    <property type="molecule type" value="Genomic_DNA"/>
</dbReference>
<dbReference type="Gene3D" id="1.10.287.1060">
    <property type="entry name" value="ESAT-6-like"/>
    <property type="match status" value="1"/>
</dbReference>
<protein>
    <recommendedName>
        <fullName evidence="3">WXG100 family type VII secretion target</fullName>
    </recommendedName>
</protein>
<keyword evidence="2" id="KW-1185">Reference proteome</keyword>
<reference evidence="1 2" key="1">
    <citation type="journal article" date="2019" name="Emerg. Microbes Infect.">
        <title>Comprehensive subspecies identification of 175 nontuberculous mycobacteria species based on 7547 genomic profiles.</title>
        <authorList>
            <person name="Matsumoto Y."/>
            <person name="Kinjo T."/>
            <person name="Motooka D."/>
            <person name="Nabeya D."/>
            <person name="Jung N."/>
            <person name="Uechi K."/>
            <person name="Horii T."/>
            <person name="Iida T."/>
            <person name="Fujita J."/>
            <person name="Nakamura S."/>
        </authorList>
    </citation>
    <scope>NUCLEOTIDE SEQUENCE [LARGE SCALE GENOMIC DNA]</scope>
    <source>
        <strain evidence="1 2">JCM 30725</strain>
    </source>
</reference>
<name>A0A7I9YQR4_MYCBU</name>
<evidence type="ECO:0008006" key="3">
    <source>
        <dbReference type="Google" id="ProtNLM"/>
    </source>
</evidence>
<gene>
    <name evidence="1" type="ORF">MBOU_30580</name>
</gene>
<evidence type="ECO:0000313" key="2">
    <source>
        <dbReference type="Proteomes" id="UP000465360"/>
    </source>
</evidence>
<organism evidence="1 2">
    <name type="scientific">Mycobacterium bourgelatii</name>
    <dbReference type="NCBI Taxonomy" id="1273442"/>
    <lineage>
        <taxon>Bacteria</taxon>
        <taxon>Bacillati</taxon>
        <taxon>Actinomycetota</taxon>
        <taxon>Actinomycetes</taxon>
        <taxon>Mycobacteriales</taxon>
        <taxon>Mycobacteriaceae</taxon>
        <taxon>Mycobacterium</taxon>
    </lineage>
</organism>
<sequence>MSDVLYNYPAMHACIGEMSQIHATAIALKTAGMGHRAALAASWTGTTEGSFEDAYNAFLRVNENLEHATQRVIHALTTGTLDMQGTEVQACGNFSAI</sequence>
<dbReference type="Proteomes" id="UP000465360">
    <property type="component" value="Unassembled WGS sequence"/>
</dbReference>
<comment type="caution">
    <text evidence="1">The sequence shown here is derived from an EMBL/GenBank/DDBJ whole genome shotgun (WGS) entry which is preliminary data.</text>
</comment>
<dbReference type="InterPro" id="IPR036689">
    <property type="entry name" value="ESAT-6-like_sf"/>
</dbReference>
<dbReference type="AlphaFoldDB" id="A0A7I9YQR4"/>